<dbReference type="Pfam" id="PF01280">
    <property type="entry name" value="Ribosomal_L19e"/>
    <property type="match status" value="1"/>
</dbReference>
<protein>
    <recommendedName>
        <fullName evidence="5">Large ribosomal subunit protein eL19</fullName>
    </recommendedName>
</protein>
<dbReference type="AlphaFoldDB" id="A0A8F5BQX5"/>
<evidence type="ECO:0000256" key="7">
    <source>
        <dbReference type="SAM" id="MobiDB-lite"/>
    </source>
</evidence>
<keyword evidence="4 5" id="KW-0687">Ribonucleoprotein</keyword>
<dbReference type="HAMAP" id="MF_01475">
    <property type="entry name" value="Ribosomal_eL19"/>
    <property type="match status" value="1"/>
</dbReference>
<evidence type="ECO:0000256" key="2">
    <source>
        <dbReference type="ARBA" id="ARBA00022884"/>
    </source>
</evidence>
<evidence type="ECO:0000313" key="10">
    <source>
        <dbReference type="Proteomes" id="UP000694018"/>
    </source>
</evidence>
<evidence type="ECO:0000256" key="3">
    <source>
        <dbReference type="ARBA" id="ARBA00022980"/>
    </source>
</evidence>
<dbReference type="CDD" id="cd01418">
    <property type="entry name" value="Ribosomal_L19e_A"/>
    <property type="match status" value="1"/>
</dbReference>
<dbReference type="InterPro" id="IPR033936">
    <property type="entry name" value="Ribosomal_eL19_arc"/>
</dbReference>
<dbReference type="PROSITE" id="PS00526">
    <property type="entry name" value="RIBOSOMAL_L19E"/>
    <property type="match status" value="1"/>
</dbReference>
<dbReference type="InterPro" id="IPR000196">
    <property type="entry name" value="Ribosomal_eL19_dom"/>
</dbReference>
<dbReference type="GO" id="GO:0070180">
    <property type="term" value="F:large ribosomal subunit rRNA binding"/>
    <property type="evidence" value="ECO:0007669"/>
    <property type="project" value="UniProtKB-UniRule"/>
</dbReference>
<proteinExistence type="inferred from homology"/>
<comment type="similarity">
    <text evidence="5 6">Belongs to the eukaryotic ribosomal protein eL19 family.</text>
</comment>
<feature type="compositionally biased region" description="Basic residues" evidence="7">
    <location>
        <begin position="79"/>
        <end position="93"/>
    </location>
</feature>
<gene>
    <name evidence="5" type="primary">rpl19e</name>
    <name evidence="9" type="ORF">J5U23_02707</name>
</gene>
<dbReference type="Proteomes" id="UP000694018">
    <property type="component" value="Chromosome"/>
</dbReference>
<keyword evidence="2 5" id="KW-0694">RNA-binding</keyword>
<dbReference type="PANTHER" id="PTHR10722">
    <property type="entry name" value="60S RIBOSOMAL PROTEIN L19"/>
    <property type="match status" value="1"/>
</dbReference>
<evidence type="ECO:0000256" key="6">
    <source>
        <dbReference type="RuleBase" id="RU000574"/>
    </source>
</evidence>
<dbReference type="SMART" id="SM01416">
    <property type="entry name" value="Ribosomal_L19e"/>
    <property type="match status" value="1"/>
</dbReference>
<comment type="function">
    <text evidence="5">Binds to the 23S rRNA.</text>
</comment>
<evidence type="ECO:0000259" key="8">
    <source>
        <dbReference type="SMART" id="SM01416"/>
    </source>
</evidence>
<keyword evidence="1 5" id="KW-0699">rRNA-binding</keyword>
<dbReference type="GO" id="GO:0003735">
    <property type="term" value="F:structural constituent of ribosome"/>
    <property type="evidence" value="ECO:0007669"/>
    <property type="project" value="InterPro"/>
</dbReference>
<dbReference type="KEGG" id="sshi:J5U23_02707"/>
<organism evidence="9 10">
    <name type="scientific">Saccharolobus shibatae (strain ATCC 51178 / DSM 5389 / JCM 8931 / NBRC 15437 / B12)</name>
    <name type="common">Sulfolobus shibatae</name>
    <dbReference type="NCBI Taxonomy" id="523848"/>
    <lineage>
        <taxon>Archaea</taxon>
        <taxon>Thermoproteota</taxon>
        <taxon>Thermoprotei</taxon>
        <taxon>Sulfolobales</taxon>
        <taxon>Sulfolobaceae</taxon>
        <taxon>Saccharolobus</taxon>
    </lineage>
</organism>
<feature type="domain" description="Large ribosomal subunit protein eL19" evidence="8">
    <location>
        <begin position="3"/>
        <end position="147"/>
    </location>
</feature>
<comment type="subunit">
    <text evidence="5">Part of the 50S ribosomal subunit.</text>
</comment>
<dbReference type="GO" id="GO:0006412">
    <property type="term" value="P:translation"/>
    <property type="evidence" value="ECO:0007669"/>
    <property type="project" value="UniProtKB-UniRule"/>
</dbReference>
<accession>A0A8F5BQX5</accession>
<reference evidence="9" key="1">
    <citation type="journal article" date="2021" name="Environ. Microbiol.">
        <title>New insights into the diversity and evolution of the archaeal mobilome from three complete genomes of Saccharolobus shibatae.</title>
        <authorList>
            <person name="Medvedeva S."/>
            <person name="Brandt D."/>
            <person name="Cvirkaite-Krupovic V."/>
            <person name="Liu Y."/>
            <person name="Severinov K."/>
            <person name="Ishino S."/>
            <person name="Ishino Y."/>
            <person name="Prangishvili D."/>
            <person name="Kalinowski J."/>
            <person name="Krupovic M."/>
        </authorList>
    </citation>
    <scope>NUCLEOTIDE SEQUENCE</scope>
    <source>
        <strain evidence="9">B12</strain>
    </source>
</reference>
<name>A0A8F5BQX5_SACSH</name>
<dbReference type="InterPro" id="IPR039547">
    <property type="entry name" value="Ribosomal_eL19"/>
</dbReference>
<dbReference type="InterPro" id="IPR057260">
    <property type="entry name" value="Ribosomal_L19e_C"/>
</dbReference>
<dbReference type="EMBL" id="CP077717">
    <property type="protein sequence ID" value="QXJ29823.1"/>
    <property type="molecule type" value="Genomic_DNA"/>
</dbReference>
<evidence type="ECO:0000256" key="1">
    <source>
        <dbReference type="ARBA" id="ARBA00022730"/>
    </source>
</evidence>
<dbReference type="Pfam" id="PF25476">
    <property type="entry name" value="Ribosomal_L19e_C"/>
    <property type="match status" value="1"/>
</dbReference>
<dbReference type="InterPro" id="IPR057259">
    <property type="entry name" value="Ribosomal_L19e"/>
</dbReference>
<evidence type="ECO:0000256" key="4">
    <source>
        <dbReference type="ARBA" id="ARBA00023274"/>
    </source>
</evidence>
<dbReference type="InterPro" id="IPR023638">
    <property type="entry name" value="Ribosomal_eL19_CS"/>
</dbReference>
<evidence type="ECO:0000313" key="9">
    <source>
        <dbReference type="EMBL" id="QXJ29823.1"/>
    </source>
</evidence>
<evidence type="ECO:0000256" key="5">
    <source>
        <dbReference type="HAMAP-Rule" id="MF_01475"/>
    </source>
</evidence>
<dbReference type="RefSeq" id="WP_218266374.1">
    <property type="nucleotide sequence ID" value="NZ_CP077717.1"/>
</dbReference>
<dbReference type="GeneID" id="65564183"/>
<feature type="region of interest" description="Disordered" evidence="7">
    <location>
        <begin position="63"/>
        <end position="93"/>
    </location>
</feature>
<dbReference type="GO" id="GO:0022625">
    <property type="term" value="C:cytosolic large ribosomal subunit"/>
    <property type="evidence" value="ECO:0007669"/>
    <property type="project" value="InterPro"/>
</dbReference>
<dbReference type="NCBIfam" id="NF006343">
    <property type="entry name" value="PRK08570.1"/>
    <property type="match status" value="1"/>
</dbReference>
<sequence length="152" mass="17330">MTNLKAQKRLAASVAGVGISRVKIVEDYIEDVQSSLTREEIRNLIKDGKIIILKKVGISGGRVKERRKKKSLKSEGKKAGSRKGKKGARANSKRMWVKRIRKIRAYLKWLRDHKVIDSHTYRELYLKAKGGNYKGVSDVRNILIQMGKLRGE</sequence>
<keyword evidence="3 5" id="KW-0689">Ribosomal protein</keyword>
<dbReference type="OrthoDB" id="11624at2157"/>
<dbReference type="FunFam" id="1.10.1200.240:FF:000003">
    <property type="entry name" value="50S ribosomal protein L19e"/>
    <property type="match status" value="1"/>
</dbReference>